<protein>
    <submittedName>
        <fullName evidence="1">Uncharacterized protein</fullName>
    </submittedName>
</protein>
<dbReference type="RefSeq" id="WP_073598886.1">
    <property type="nucleotide sequence ID" value="NZ_MRCB01000006.1"/>
</dbReference>
<evidence type="ECO:0000313" key="1">
    <source>
        <dbReference type="EMBL" id="OKH24398.1"/>
    </source>
</evidence>
<dbReference type="STRING" id="1921803.NIES593_06865"/>
<dbReference type="AlphaFoldDB" id="A0A1U7HLH9"/>
<accession>A0A1U7HLH9</accession>
<reference evidence="1 2" key="1">
    <citation type="submission" date="2016-11" db="EMBL/GenBank/DDBJ databases">
        <title>Draft Genome Sequences of Nine Cyanobacterial Strains from Diverse Habitats.</title>
        <authorList>
            <person name="Zhu T."/>
            <person name="Hou S."/>
            <person name="Lu X."/>
            <person name="Hess W.R."/>
        </authorList>
    </citation>
    <scope>NUCLEOTIDE SEQUENCE [LARGE SCALE GENOMIC DNA]</scope>
    <source>
        <strain evidence="1 2">NIES-593</strain>
    </source>
</reference>
<keyword evidence="2" id="KW-1185">Reference proteome</keyword>
<sequence length="130" mass="15048">MNKTLGAIICAGLTWFGLHSELRAQNITIQIGGADRGAYVEGRGIAIRRGNSQPGGVVYKPGNRLHRGVVYHGAPIRPTYREKIVIYSTENDGCNCDRQSYRSRSYRYIYPDSYGDRQIYYYRSRYWRHY</sequence>
<comment type="caution">
    <text evidence="1">The sequence shown here is derived from an EMBL/GenBank/DDBJ whole genome shotgun (WGS) entry which is preliminary data.</text>
</comment>
<dbReference type="Proteomes" id="UP000186868">
    <property type="component" value="Unassembled WGS sequence"/>
</dbReference>
<evidence type="ECO:0000313" key="2">
    <source>
        <dbReference type="Proteomes" id="UP000186868"/>
    </source>
</evidence>
<gene>
    <name evidence="1" type="ORF">NIES593_06865</name>
</gene>
<name>A0A1U7HLH9_9CYAN</name>
<dbReference type="EMBL" id="MRCB01000006">
    <property type="protein sequence ID" value="OKH24398.1"/>
    <property type="molecule type" value="Genomic_DNA"/>
</dbReference>
<proteinExistence type="predicted"/>
<organism evidence="1 2">
    <name type="scientific">Hydrococcus rivularis NIES-593</name>
    <dbReference type="NCBI Taxonomy" id="1921803"/>
    <lineage>
        <taxon>Bacteria</taxon>
        <taxon>Bacillati</taxon>
        <taxon>Cyanobacteriota</taxon>
        <taxon>Cyanophyceae</taxon>
        <taxon>Pleurocapsales</taxon>
        <taxon>Hydrococcaceae</taxon>
        <taxon>Hydrococcus</taxon>
    </lineage>
</organism>